<evidence type="ECO:0000313" key="2">
    <source>
        <dbReference type="EMBL" id="DAF90531.1"/>
    </source>
</evidence>
<sequence length="237" mass="26717">MMMEAINLNKMIDVYANYTTDGGVFSPMANAPWIETMTGMNLDIAYLDGHSGERYCSNFINHRLGDSAVLSSDNRTLIANILWAMFGIQWTRLWATMKPTDYDPLTNYQMTEDETGNHTDTRTPNLTRSHTGTDTNEGNSHVNNQNNLWGFNSDTAVPADMSDGDTTVNTTNTRDLTDTETGTDTTSGDNTRKLIRTGNIGTNTFQNLLQQERSLWMYNFFEQVFKDVDSVLTIPIY</sequence>
<name>A0A8S5U7V4_9CAUD</name>
<feature type="compositionally biased region" description="Polar residues" evidence="1">
    <location>
        <begin position="122"/>
        <end position="155"/>
    </location>
</feature>
<reference evidence="2" key="1">
    <citation type="journal article" date="2021" name="Proc. Natl. Acad. Sci. U.S.A.">
        <title>A Catalog of Tens of Thousands of Viruses from Human Metagenomes Reveals Hidden Associations with Chronic Diseases.</title>
        <authorList>
            <person name="Tisza M.J."/>
            <person name="Buck C.B."/>
        </authorList>
    </citation>
    <scope>NUCLEOTIDE SEQUENCE</scope>
    <source>
        <strain evidence="2">Ctdet19</strain>
    </source>
</reference>
<organism evidence="2">
    <name type="scientific">Podoviridae sp. ctdet19</name>
    <dbReference type="NCBI Taxonomy" id="2825262"/>
    <lineage>
        <taxon>Viruses</taxon>
        <taxon>Duplodnaviria</taxon>
        <taxon>Heunggongvirae</taxon>
        <taxon>Uroviricota</taxon>
        <taxon>Caudoviricetes</taxon>
    </lineage>
</organism>
<dbReference type="EMBL" id="BK016031">
    <property type="protein sequence ID" value="DAF90531.1"/>
    <property type="molecule type" value="Genomic_DNA"/>
</dbReference>
<evidence type="ECO:0000256" key="1">
    <source>
        <dbReference type="SAM" id="MobiDB-lite"/>
    </source>
</evidence>
<accession>A0A8S5U7V4</accession>
<proteinExistence type="predicted"/>
<feature type="region of interest" description="Disordered" evidence="1">
    <location>
        <begin position="112"/>
        <end position="190"/>
    </location>
</feature>
<protein>
    <submittedName>
        <fullName evidence="2">Uncharacterized protein</fullName>
    </submittedName>
</protein>
<feature type="compositionally biased region" description="Low complexity" evidence="1">
    <location>
        <begin position="164"/>
        <end position="189"/>
    </location>
</feature>